<feature type="chain" id="PRO_5043687850" evidence="3">
    <location>
        <begin position="51"/>
        <end position="153"/>
    </location>
</feature>
<dbReference type="AlphaFoldDB" id="A0AAW0XPC8"/>
<reference evidence="4 5" key="1">
    <citation type="journal article" date="2024" name="BMC Genomics">
        <title>Genome assembly of redclaw crayfish (Cherax quadricarinatus) provides insights into its immune adaptation and hypoxia tolerance.</title>
        <authorList>
            <person name="Liu Z."/>
            <person name="Zheng J."/>
            <person name="Li H."/>
            <person name="Fang K."/>
            <person name="Wang S."/>
            <person name="He J."/>
            <person name="Zhou D."/>
            <person name="Weng S."/>
            <person name="Chi M."/>
            <person name="Gu Z."/>
            <person name="He J."/>
            <person name="Li F."/>
            <person name="Wang M."/>
        </authorList>
    </citation>
    <scope>NUCLEOTIDE SEQUENCE [LARGE SCALE GENOMIC DNA]</scope>
    <source>
        <strain evidence="4">ZL_2023a</strain>
    </source>
</reference>
<keyword evidence="3" id="KW-0732">Signal</keyword>
<feature type="signal peptide" evidence="3">
    <location>
        <begin position="1"/>
        <end position="50"/>
    </location>
</feature>
<dbReference type="InterPro" id="IPR002172">
    <property type="entry name" value="LDrepeatLR_classA_rpt"/>
</dbReference>
<feature type="non-terminal residue" evidence="4">
    <location>
        <position position="153"/>
    </location>
</feature>
<evidence type="ECO:0000256" key="3">
    <source>
        <dbReference type="SAM" id="SignalP"/>
    </source>
</evidence>
<evidence type="ECO:0000256" key="2">
    <source>
        <dbReference type="PROSITE-ProRule" id="PRU00124"/>
    </source>
</evidence>
<dbReference type="Pfam" id="PF00057">
    <property type="entry name" value="Ldl_recept_a"/>
    <property type="match status" value="1"/>
</dbReference>
<dbReference type="Gene3D" id="4.10.400.10">
    <property type="entry name" value="Low-density Lipoprotein Receptor"/>
    <property type="match status" value="1"/>
</dbReference>
<dbReference type="EMBL" id="JARKIK010000031">
    <property type="protein sequence ID" value="KAK8741141.1"/>
    <property type="molecule type" value="Genomic_DNA"/>
</dbReference>
<dbReference type="PROSITE" id="PS50068">
    <property type="entry name" value="LDLRA_2"/>
    <property type="match status" value="1"/>
</dbReference>
<feature type="non-terminal residue" evidence="4">
    <location>
        <position position="1"/>
    </location>
</feature>
<keyword evidence="1" id="KW-1015">Disulfide bond</keyword>
<keyword evidence="5" id="KW-1185">Reference proteome</keyword>
<name>A0AAW0XPC8_CHEQU</name>
<dbReference type="SMART" id="SM00192">
    <property type="entry name" value="LDLa"/>
    <property type="match status" value="1"/>
</dbReference>
<dbReference type="Proteomes" id="UP001445076">
    <property type="component" value="Unassembled WGS sequence"/>
</dbReference>
<evidence type="ECO:0000256" key="1">
    <source>
        <dbReference type="ARBA" id="ARBA00023157"/>
    </source>
</evidence>
<gene>
    <name evidence="4" type="ORF">OTU49_002518</name>
</gene>
<comment type="caution">
    <text evidence="4">The sequence shown here is derived from an EMBL/GenBank/DDBJ whole genome shotgun (WGS) entry which is preliminary data.</text>
</comment>
<dbReference type="SUPFAM" id="SSF57424">
    <property type="entry name" value="LDL receptor-like module"/>
    <property type="match status" value="1"/>
</dbReference>
<proteinExistence type="predicted"/>
<organism evidence="4 5">
    <name type="scientific">Cherax quadricarinatus</name>
    <name type="common">Australian red claw crayfish</name>
    <dbReference type="NCBI Taxonomy" id="27406"/>
    <lineage>
        <taxon>Eukaryota</taxon>
        <taxon>Metazoa</taxon>
        <taxon>Ecdysozoa</taxon>
        <taxon>Arthropoda</taxon>
        <taxon>Crustacea</taxon>
        <taxon>Multicrustacea</taxon>
        <taxon>Malacostraca</taxon>
        <taxon>Eumalacostraca</taxon>
        <taxon>Eucarida</taxon>
        <taxon>Decapoda</taxon>
        <taxon>Pleocyemata</taxon>
        <taxon>Astacidea</taxon>
        <taxon>Parastacoidea</taxon>
        <taxon>Parastacidae</taxon>
        <taxon>Cherax</taxon>
    </lineage>
</organism>
<accession>A0AAW0XPC8</accession>
<protein>
    <submittedName>
        <fullName evidence="4">Uncharacterized protein</fullName>
    </submittedName>
</protein>
<comment type="caution">
    <text evidence="2">Lacks conserved residue(s) required for the propagation of feature annotation.</text>
</comment>
<dbReference type="InterPro" id="IPR036055">
    <property type="entry name" value="LDL_receptor-like_sf"/>
</dbReference>
<evidence type="ECO:0000313" key="4">
    <source>
        <dbReference type="EMBL" id="KAK8741141.1"/>
    </source>
</evidence>
<evidence type="ECO:0000313" key="5">
    <source>
        <dbReference type="Proteomes" id="UP001445076"/>
    </source>
</evidence>
<sequence>RHTPDTGTQQATSTSSILLITAHSTEADMIPARLTKLLVLASLLIAAVDASRCSSNTIECNTGGVCISISHVCASGKQCNDGSDEDPSICKNWKYRDSTCGNGNVYCRNRCVSISSACSSGSECPQSVNSHMCEMIQQRKLIVPIAPSNSMNI</sequence>